<keyword evidence="1" id="KW-1133">Transmembrane helix</keyword>
<dbReference type="Proteomes" id="UP001152759">
    <property type="component" value="Chromosome 6"/>
</dbReference>
<evidence type="ECO:0000313" key="2">
    <source>
        <dbReference type="EMBL" id="CAH0391699.1"/>
    </source>
</evidence>
<evidence type="ECO:0000256" key="1">
    <source>
        <dbReference type="SAM" id="Phobius"/>
    </source>
</evidence>
<keyword evidence="1" id="KW-0812">Transmembrane</keyword>
<proteinExistence type="predicted"/>
<reference evidence="2" key="1">
    <citation type="submission" date="2021-12" db="EMBL/GenBank/DDBJ databases">
        <authorList>
            <person name="King R."/>
        </authorList>
    </citation>
    <scope>NUCLEOTIDE SEQUENCE</scope>
</reference>
<sequence>MKFSTSPVSQRSGLCLPLAVKVEREKLLQIIDEVNIKQIFHRWSIAAFNVPTGFVSMSVCVIFLMSSVSSLTVQFFLTIIQRTPSSF</sequence>
<dbReference type="EMBL" id="OU963867">
    <property type="protein sequence ID" value="CAH0391699.1"/>
    <property type="molecule type" value="Genomic_DNA"/>
</dbReference>
<gene>
    <name evidence="2" type="ORF">BEMITA_LOCUS10295</name>
</gene>
<organism evidence="2 3">
    <name type="scientific">Bemisia tabaci</name>
    <name type="common">Sweetpotato whitefly</name>
    <name type="synonym">Aleurodes tabaci</name>
    <dbReference type="NCBI Taxonomy" id="7038"/>
    <lineage>
        <taxon>Eukaryota</taxon>
        <taxon>Metazoa</taxon>
        <taxon>Ecdysozoa</taxon>
        <taxon>Arthropoda</taxon>
        <taxon>Hexapoda</taxon>
        <taxon>Insecta</taxon>
        <taxon>Pterygota</taxon>
        <taxon>Neoptera</taxon>
        <taxon>Paraneoptera</taxon>
        <taxon>Hemiptera</taxon>
        <taxon>Sternorrhyncha</taxon>
        <taxon>Aleyrodoidea</taxon>
        <taxon>Aleyrodidae</taxon>
        <taxon>Aleyrodinae</taxon>
        <taxon>Bemisia</taxon>
    </lineage>
</organism>
<dbReference type="AlphaFoldDB" id="A0A9P0F6E9"/>
<name>A0A9P0F6E9_BEMTA</name>
<keyword evidence="1" id="KW-0472">Membrane</keyword>
<protein>
    <submittedName>
        <fullName evidence="2">Uncharacterized protein</fullName>
    </submittedName>
</protein>
<accession>A0A9P0F6E9</accession>
<evidence type="ECO:0000313" key="3">
    <source>
        <dbReference type="Proteomes" id="UP001152759"/>
    </source>
</evidence>
<feature type="transmembrane region" description="Helical" evidence="1">
    <location>
        <begin position="54"/>
        <end position="80"/>
    </location>
</feature>
<keyword evidence="3" id="KW-1185">Reference proteome</keyword>